<dbReference type="InterPro" id="IPR024114">
    <property type="entry name" value="Islet_autoAg_Ica1/Ica1-like"/>
</dbReference>
<reference evidence="3" key="5">
    <citation type="submission" date="2025-09" db="UniProtKB">
        <authorList>
            <consortium name="Ensembl"/>
        </authorList>
    </citation>
    <scope>IDENTIFICATION</scope>
</reference>
<gene>
    <name evidence="3" type="primary">ical1</name>
</gene>
<name>A0A4W3J247_CALMI</name>
<sequence>MDSHQSEMFNRHVLSEDKSVVSQMQKKYWKTKQVLIKATGKKEDEHVVASDADLDAKLEIFRAIQTSCMELLKVIEIYQHRLYTLSLEENELGMFLKSQSEQDKTTAGKMMNVTSKALCGSAKQRLSLRVPLSRLEQEVETFRRRAVSDTLLTMNRMEQSRTEYRGALLWMKDVSQELDPDTYKQMEKFRKVQVQVRNTKAQFDKLKNDVCQKVDLLGASRCNMLSQSLVTYQNTLLQFWEKTANAMSQIHESFKGYQPYNFTTLKSLQDQVKHLTEDEATKEETKEKDGISNDIDKLLLLDEEDQVEPGINAGSEAPVNGMNQPMDHDSTQLSELKPVGDTQQFYEMVPKDLLGDTLQSDDLEKSELTFLNDLLNPNLGGLDDFSREWQNVFESSGPQPVSVAEAVGPNQADPTSGFLPSQLFELSHDTGGAFIGWTDPPTLQPESMLPPEPTTPSVPLQNLPKIPPRATKGNARDKSAWFSLFADLDPLSNPDAIGRADEELLNA</sequence>
<reference evidence="4" key="2">
    <citation type="journal article" date="2007" name="PLoS Biol.">
        <title>Survey sequencing and comparative analysis of the elephant shark (Callorhinchus milii) genome.</title>
        <authorList>
            <person name="Venkatesh B."/>
            <person name="Kirkness E.F."/>
            <person name="Loh Y.H."/>
            <person name="Halpern A.L."/>
            <person name="Lee A.P."/>
            <person name="Johnson J."/>
            <person name="Dandona N."/>
            <person name="Viswanathan L.D."/>
            <person name="Tay A."/>
            <person name="Venter J.C."/>
            <person name="Strausberg R.L."/>
            <person name="Brenner S."/>
        </authorList>
    </citation>
    <scope>NUCLEOTIDE SEQUENCE [LARGE SCALE GENOMIC DNA]</scope>
</reference>
<dbReference type="SMART" id="SM01237">
    <property type="entry name" value="ICA69"/>
    <property type="match status" value="1"/>
</dbReference>
<reference evidence="3" key="4">
    <citation type="submission" date="2025-08" db="UniProtKB">
        <authorList>
            <consortium name="Ensembl"/>
        </authorList>
    </citation>
    <scope>IDENTIFICATION</scope>
</reference>
<dbReference type="InterPro" id="IPR027267">
    <property type="entry name" value="AH/BAR_dom_sf"/>
</dbReference>
<dbReference type="SMART" id="SM01015">
    <property type="entry name" value="Arfaptin"/>
    <property type="match status" value="1"/>
</dbReference>
<dbReference type="AlphaFoldDB" id="A0A4W3J247"/>
<dbReference type="CDD" id="cd07661">
    <property type="entry name" value="BAR_ICA69"/>
    <property type="match status" value="1"/>
</dbReference>
<evidence type="ECO:0000313" key="3">
    <source>
        <dbReference type="Ensembl" id="ENSCMIP00000036042.1"/>
    </source>
</evidence>
<dbReference type="PANTHER" id="PTHR10164">
    <property type="entry name" value="ISLET CELL AUTOANTIGEN 1"/>
    <property type="match status" value="1"/>
</dbReference>
<dbReference type="Pfam" id="PF04629">
    <property type="entry name" value="ICA69"/>
    <property type="match status" value="1"/>
</dbReference>
<dbReference type="InParanoid" id="A0A4W3J247"/>
<organism evidence="3 4">
    <name type="scientific">Callorhinchus milii</name>
    <name type="common">Ghost shark</name>
    <dbReference type="NCBI Taxonomy" id="7868"/>
    <lineage>
        <taxon>Eukaryota</taxon>
        <taxon>Metazoa</taxon>
        <taxon>Chordata</taxon>
        <taxon>Craniata</taxon>
        <taxon>Vertebrata</taxon>
        <taxon>Chondrichthyes</taxon>
        <taxon>Holocephali</taxon>
        <taxon>Chimaeriformes</taxon>
        <taxon>Callorhinchidae</taxon>
        <taxon>Callorhinchus</taxon>
    </lineage>
</organism>
<dbReference type="GO" id="GO:0005794">
    <property type="term" value="C:Golgi apparatus"/>
    <property type="evidence" value="ECO:0007669"/>
    <property type="project" value="TreeGrafter"/>
</dbReference>
<accession>A0A4W3J247</accession>
<dbReference type="FunFam" id="1.20.1270.60:FF:000015">
    <property type="entry name" value="Islet cell autoantigen 1, 69kDa"/>
    <property type="match status" value="1"/>
</dbReference>
<dbReference type="PANTHER" id="PTHR10164:SF5">
    <property type="entry name" value="ISLET CELL AUTOANTIGEN 1-LIKE PROTEIN"/>
    <property type="match status" value="1"/>
</dbReference>
<dbReference type="STRING" id="7868.ENSCMIP00000036042"/>
<feature type="domain" description="AH" evidence="2">
    <location>
        <begin position="49"/>
        <end position="252"/>
    </location>
</feature>
<dbReference type="GO" id="GO:0019904">
    <property type="term" value="F:protein domain specific binding"/>
    <property type="evidence" value="ECO:0007669"/>
    <property type="project" value="InterPro"/>
</dbReference>
<reference evidence="4" key="3">
    <citation type="journal article" date="2014" name="Nature">
        <title>Elephant shark genome provides unique insights into gnathostome evolution.</title>
        <authorList>
            <consortium name="International Elephant Shark Genome Sequencing Consortium"/>
            <person name="Venkatesh B."/>
            <person name="Lee A.P."/>
            <person name="Ravi V."/>
            <person name="Maurya A.K."/>
            <person name="Lian M.M."/>
            <person name="Swann J.B."/>
            <person name="Ohta Y."/>
            <person name="Flajnik M.F."/>
            <person name="Sutoh Y."/>
            <person name="Kasahara M."/>
            <person name="Hoon S."/>
            <person name="Gangu V."/>
            <person name="Roy S.W."/>
            <person name="Irimia M."/>
            <person name="Korzh V."/>
            <person name="Kondrychyn I."/>
            <person name="Lim Z.W."/>
            <person name="Tay B.H."/>
            <person name="Tohari S."/>
            <person name="Kong K.W."/>
            <person name="Ho S."/>
            <person name="Lorente-Galdos B."/>
            <person name="Quilez J."/>
            <person name="Marques-Bonet T."/>
            <person name="Raney B.J."/>
            <person name="Ingham P.W."/>
            <person name="Tay A."/>
            <person name="Hillier L.W."/>
            <person name="Minx P."/>
            <person name="Boehm T."/>
            <person name="Wilson R.K."/>
            <person name="Brenner S."/>
            <person name="Warren W.C."/>
        </authorList>
    </citation>
    <scope>NUCLEOTIDE SEQUENCE [LARGE SCALE GENOMIC DNA]</scope>
</reference>
<feature type="region of interest" description="Disordered" evidence="1">
    <location>
        <begin position="441"/>
        <end position="474"/>
    </location>
</feature>
<evidence type="ECO:0000256" key="1">
    <source>
        <dbReference type="SAM" id="MobiDB-lite"/>
    </source>
</evidence>
<protein>
    <submittedName>
        <fullName evidence="3">Islet cell autoantigen 1-like</fullName>
    </submittedName>
</protein>
<dbReference type="SUPFAM" id="SSF103657">
    <property type="entry name" value="BAR/IMD domain-like"/>
    <property type="match status" value="1"/>
</dbReference>
<keyword evidence="4" id="KW-1185">Reference proteome</keyword>
<dbReference type="PROSITE" id="PS50870">
    <property type="entry name" value="AH"/>
    <property type="match status" value="1"/>
</dbReference>
<dbReference type="Pfam" id="PF06456">
    <property type="entry name" value="Arfaptin"/>
    <property type="match status" value="1"/>
</dbReference>
<dbReference type="InterPro" id="IPR010504">
    <property type="entry name" value="AH_dom"/>
</dbReference>
<evidence type="ECO:0000259" key="2">
    <source>
        <dbReference type="PROSITE" id="PS50870"/>
    </source>
</evidence>
<dbReference type="InterPro" id="IPR006723">
    <property type="entry name" value="Islet_autoAg_Ica1_C"/>
</dbReference>
<proteinExistence type="predicted"/>
<dbReference type="OMA" id="IHEEFTG"/>
<dbReference type="GO" id="GO:0051049">
    <property type="term" value="P:regulation of transport"/>
    <property type="evidence" value="ECO:0007669"/>
    <property type="project" value="TreeGrafter"/>
</dbReference>
<dbReference type="Gene3D" id="1.20.1270.60">
    <property type="entry name" value="Arfaptin homology (AH) domain/BAR domain"/>
    <property type="match status" value="1"/>
</dbReference>
<dbReference type="Ensembl" id="ENSCMIT00000036572.1">
    <property type="protein sequence ID" value="ENSCMIP00000036042.1"/>
    <property type="gene ID" value="ENSCMIG00000015236.1"/>
</dbReference>
<dbReference type="GeneTree" id="ENSGT00390000005530"/>
<reference evidence="4" key="1">
    <citation type="journal article" date="2006" name="Science">
        <title>Ancient noncoding elements conserved in the human genome.</title>
        <authorList>
            <person name="Venkatesh B."/>
            <person name="Kirkness E.F."/>
            <person name="Loh Y.H."/>
            <person name="Halpern A.L."/>
            <person name="Lee A.P."/>
            <person name="Johnson J."/>
            <person name="Dandona N."/>
            <person name="Viswanathan L.D."/>
            <person name="Tay A."/>
            <person name="Venter J.C."/>
            <person name="Strausberg R.L."/>
            <person name="Brenner S."/>
        </authorList>
    </citation>
    <scope>NUCLEOTIDE SEQUENCE [LARGE SCALE GENOMIC DNA]</scope>
</reference>
<dbReference type="Proteomes" id="UP000314986">
    <property type="component" value="Unassembled WGS sequence"/>
</dbReference>
<evidence type="ECO:0000313" key="4">
    <source>
        <dbReference type="Proteomes" id="UP000314986"/>
    </source>
</evidence>